<feature type="transmembrane region" description="Helical" evidence="7">
    <location>
        <begin position="1099"/>
        <end position="1119"/>
    </location>
</feature>
<keyword evidence="4 7" id="KW-1133">Transmembrane helix</keyword>
<evidence type="ECO:0000256" key="2">
    <source>
        <dbReference type="ARBA" id="ARBA00022448"/>
    </source>
</evidence>
<gene>
    <name evidence="9" type="ORF">Purlil1_8952</name>
</gene>
<feature type="transmembrane region" description="Helical" evidence="7">
    <location>
        <begin position="928"/>
        <end position="949"/>
    </location>
</feature>
<feature type="transmembrane region" description="Helical" evidence="7">
    <location>
        <begin position="74"/>
        <end position="93"/>
    </location>
</feature>
<feature type="transmembrane region" description="Helical" evidence="7">
    <location>
        <begin position="105"/>
        <end position="124"/>
    </location>
</feature>
<dbReference type="InterPro" id="IPR011701">
    <property type="entry name" value="MFS"/>
</dbReference>
<feature type="region of interest" description="Disordered" evidence="6">
    <location>
        <begin position="472"/>
        <end position="548"/>
    </location>
</feature>
<dbReference type="CDD" id="cd17325">
    <property type="entry name" value="MFS_MdtG_SLC18_like"/>
    <property type="match status" value="1"/>
</dbReference>
<keyword evidence="10" id="KW-1185">Reference proteome</keyword>
<comment type="subcellular location">
    <subcellularLocation>
        <location evidence="1">Membrane</location>
        <topology evidence="1">Multi-pass membrane protein</topology>
    </subcellularLocation>
</comment>
<feature type="compositionally biased region" description="Basic and acidic residues" evidence="6">
    <location>
        <begin position="373"/>
        <end position="391"/>
    </location>
</feature>
<feature type="compositionally biased region" description="Basic and acidic residues" evidence="6">
    <location>
        <begin position="495"/>
        <end position="504"/>
    </location>
</feature>
<evidence type="ECO:0000313" key="9">
    <source>
        <dbReference type="EMBL" id="KAK4086787.1"/>
    </source>
</evidence>
<keyword evidence="2" id="KW-0813">Transport</keyword>
<dbReference type="SUPFAM" id="SSF103473">
    <property type="entry name" value="MFS general substrate transporter"/>
    <property type="match status" value="1"/>
</dbReference>
<protein>
    <recommendedName>
        <fullName evidence="8">Major facilitator superfamily (MFS) profile domain-containing protein</fullName>
    </recommendedName>
</protein>
<dbReference type="Proteomes" id="UP001287286">
    <property type="component" value="Unassembled WGS sequence"/>
</dbReference>
<feature type="transmembrane region" description="Helical" evidence="7">
    <location>
        <begin position="1063"/>
        <end position="1087"/>
    </location>
</feature>
<dbReference type="Pfam" id="PF07690">
    <property type="entry name" value="MFS_1"/>
    <property type="match status" value="1"/>
</dbReference>
<dbReference type="PANTHER" id="PTHR23506">
    <property type="entry name" value="GH10249P"/>
    <property type="match status" value="1"/>
</dbReference>
<accession>A0ABR0BSE9</accession>
<feature type="transmembrane region" description="Helical" evidence="7">
    <location>
        <begin position="790"/>
        <end position="808"/>
    </location>
</feature>
<evidence type="ECO:0000259" key="8">
    <source>
        <dbReference type="PROSITE" id="PS50850"/>
    </source>
</evidence>
<feature type="transmembrane region" description="Helical" evidence="7">
    <location>
        <begin position="820"/>
        <end position="841"/>
    </location>
</feature>
<keyword evidence="3 7" id="KW-0812">Transmembrane</keyword>
<feature type="region of interest" description="Disordered" evidence="6">
    <location>
        <begin position="365"/>
        <end position="415"/>
    </location>
</feature>
<feature type="transmembrane region" description="Helical" evidence="7">
    <location>
        <begin position="731"/>
        <end position="751"/>
    </location>
</feature>
<feature type="transmembrane region" description="Helical" evidence="7">
    <location>
        <begin position="288"/>
        <end position="308"/>
    </location>
</feature>
<feature type="domain" description="Major facilitator superfamily (MFS) profile" evidence="8">
    <location>
        <begin position="689"/>
        <end position="1123"/>
    </location>
</feature>
<feature type="transmembrane region" description="Helical" evidence="7">
    <location>
        <begin position="763"/>
        <end position="784"/>
    </location>
</feature>
<evidence type="ECO:0000256" key="1">
    <source>
        <dbReference type="ARBA" id="ARBA00004141"/>
    </source>
</evidence>
<evidence type="ECO:0000256" key="3">
    <source>
        <dbReference type="ARBA" id="ARBA00022692"/>
    </source>
</evidence>
<organism evidence="9 10">
    <name type="scientific">Purpureocillium lilacinum</name>
    <name type="common">Paecilomyces lilacinus</name>
    <dbReference type="NCBI Taxonomy" id="33203"/>
    <lineage>
        <taxon>Eukaryota</taxon>
        <taxon>Fungi</taxon>
        <taxon>Dikarya</taxon>
        <taxon>Ascomycota</taxon>
        <taxon>Pezizomycotina</taxon>
        <taxon>Sordariomycetes</taxon>
        <taxon>Hypocreomycetidae</taxon>
        <taxon>Hypocreales</taxon>
        <taxon>Ophiocordycipitaceae</taxon>
        <taxon>Purpureocillium</taxon>
    </lineage>
</organism>
<dbReference type="InterPro" id="IPR020846">
    <property type="entry name" value="MFS_dom"/>
</dbReference>
<evidence type="ECO:0000256" key="6">
    <source>
        <dbReference type="SAM" id="MobiDB-lite"/>
    </source>
</evidence>
<feature type="transmembrane region" description="Helical" evidence="7">
    <location>
        <begin position="328"/>
        <end position="349"/>
    </location>
</feature>
<dbReference type="InterPro" id="IPR036259">
    <property type="entry name" value="MFS_trans_sf"/>
</dbReference>
<comment type="caution">
    <text evidence="9">The sequence shown here is derived from an EMBL/GenBank/DDBJ whole genome shotgun (WGS) entry which is preliminary data.</text>
</comment>
<feature type="transmembrane region" description="Helical" evidence="7">
    <location>
        <begin position="1024"/>
        <end position="1042"/>
    </location>
</feature>
<feature type="transmembrane region" description="Helical" evidence="7">
    <location>
        <begin position="136"/>
        <end position="155"/>
    </location>
</feature>
<evidence type="ECO:0000256" key="7">
    <source>
        <dbReference type="SAM" id="Phobius"/>
    </source>
</evidence>
<evidence type="ECO:0000313" key="10">
    <source>
        <dbReference type="Proteomes" id="UP001287286"/>
    </source>
</evidence>
<name>A0ABR0BSE9_PURLI</name>
<dbReference type="EMBL" id="JAWRVI010000038">
    <property type="protein sequence ID" value="KAK4086787.1"/>
    <property type="molecule type" value="Genomic_DNA"/>
</dbReference>
<evidence type="ECO:0000256" key="5">
    <source>
        <dbReference type="ARBA" id="ARBA00023136"/>
    </source>
</evidence>
<dbReference type="InterPro" id="IPR050930">
    <property type="entry name" value="MFS_Vesicular_Transporter"/>
</dbReference>
<dbReference type="Gene3D" id="1.20.1250.20">
    <property type="entry name" value="MFS general substrate transporter like domains"/>
    <property type="match status" value="1"/>
</dbReference>
<feature type="transmembrane region" description="Helical" evidence="7">
    <location>
        <begin position="961"/>
        <end position="980"/>
    </location>
</feature>
<feature type="transmembrane region" description="Helical" evidence="7">
    <location>
        <begin position="216"/>
        <end position="237"/>
    </location>
</feature>
<dbReference type="PANTHER" id="PTHR23506:SF23">
    <property type="entry name" value="GH10249P"/>
    <property type="match status" value="1"/>
</dbReference>
<evidence type="ECO:0000256" key="4">
    <source>
        <dbReference type="ARBA" id="ARBA00022989"/>
    </source>
</evidence>
<proteinExistence type="predicted"/>
<dbReference type="PROSITE" id="PS50850">
    <property type="entry name" value="MFS"/>
    <property type="match status" value="1"/>
</dbReference>
<reference evidence="9 10" key="1">
    <citation type="journal article" date="2024" name="Microbiol. Resour. Announc.">
        <title>Genome annotations for the ascomycete fungi Trichoderma harzianum, Trichoderma aggressivum, and Purpureocillium lilacinum.</title>
        <authorList>
            <person name="Beijen E.P.W."/>
            <person name="Ohm R.A."/>
        </authorList>
    </citation>
    <scope>NUCLEOTIDE SEQUENCE [LARGE SCALE GENOMIC DNA]</scope>
    <source>
        <strain evidence="9 10">CBS 150709</strain>
    </source>
</reference>
<feature type="transmembrane region" description="Helical" evidence="7">
    <location>
        <begin position="50"/>
        <end position="67"/>
    </location>
</feature>
<feature type="transmembrane region" description="Helical" evidence="7">
    <location>
        <begin position="992"/>
        <end position="1012"/>
    </location>
</feature>
<feature type="transmembrane region" description="Helical" evidence="7">
    <location>
        <begin position="687"/>
        <end position="711"/>
    </location>
</feature>
<keyword evidence="5 7" id="KW-0472">Membrane</keyword>
<feature type="transmembrane region" description="Helical" evidence="7">
    <location>
        <begin position="847"/>
        <end position="867"/>
    </location>
</feature>
<sequence>MPALQPLLSLIQRGVDNTTHASNAAGSGDDALQVICAWPVSGQYGPGSRILYYVLIAACVLAQKSVWIRNACLAAALLLPAVAAVHAIVLAALHVDGAVDMDVFGAFQLCSIGILAAPVTVRLSRTYFNDPGRNTIFLWAGLILAGLLSLTVEFYRIGTSSCSEKEAGIPIPRDTHRFPYGNTTCGLVCSVTEGPFSPMRGGSAKDIYVIPAPDGLTFGTATLIAAACCVHAILWLASMMDKILEINFKSVSLRFMERETDGQLNDPIEGTNGATIGSMKKVNHMVRMFLSVVAVPVFGGAGLAILIIGERNFFSPQVKYQNEPWASIGQWAPIVGTGLAAVGSLYLLLKSDGNSTVEGVCKHCAHHTNRSPSSRDSRSLRDSVDDSDRTRSPHVPVDRSATMSSSANDGMSPLRPSFTTLSRYLTGHASQATTVRSDVGGRRKVARMFHAVGKSFNSAAYEMMGTSGFEPTRAGDFPEIPGEANRNRKLKRIRERYNPPRDADGYETPLPRSRSRATSFVGSVVSARDDESPRRASPQPAGGTPARTTQTEYFDFSRLPSGLQCAHTYDEHFVRAFAPRHGLKERTCEHGTITAACPEVERMRSGSARCSIACRILGSCRRFVLNLLLVGTLGSVSSVKTSLAWPNDSHAGDLNVWSNENAMSSVSPDDIPIIRQSPLSRFRSSTLLILIVVCSAVFTDIFLYGLLVPVLPFALTSRAGVPVSEIPRWNGILLALYNLGLCIGSPAFGFLADRMSSRRLPFLAGLVALAASTLLLCLGRNVAVIAVGRVLQGLSAAICWAVGLALLADSLTERVGWALGWVNWAMTAGFLLSPILGGLAYENAGYYAVYYMAFGLIACDIVLRLFMKEGKAARTQNANVTDEGAPSRETRPVEADLVEPTHERPGGRSLQAGAGVANYWALIKSRRLLASLIGCIMQSASKFAFFAVIPPFVDKTFHWDALAAGLIFLCVLLPGFLSPLVGSVADRYGTKWLSFAGFALSVPLFVCLRFVAENTLSQKVLLGALLTLMGIALTLSSTPLMAEITYVIEDKDKEKPGIWGTKGVYGVGFGLFTTSFALGGVIGSFMAGYLYDGPGWETFGWAFGIWCAGGAVICAFFVGKPAT</sequence>